<dbReference type="STRING" id="1267423.SAMN05216290_0217"/>
<reference evidence="2" key="1">
    <citation type="submission" date="2016-10" db="EMBL/GenBank/DDBJ databases">
        <authorList>
            <person name="Varghese N."/>
            <person name="Submissions S."/>
        </authorList>
    </citation>
    <scope>NUCLEOTIDE SEQUENCE [LARGE SCALE GENOMIC DNA]</scope>
    <source>
        <strain evidence="2">CGMCC 1.12402</strain>
    </source>
</reference>
<dbReference type="PANTHER" id="PTHR13132">
    <property type="entry name" value="ALPHA- 1,6 -FUCOSYLTRANSFERASE"/>
    <property type="match status" value="1"/>
</dbReference>
<evidence type="ECO:0000313" key="2">
    <source>
        <dbReference type="Proteomes" id="UP000199437"/>
    </source>
</evidence>
<dbReference type="GO" id="GO:0006487">
    <property type="term" value="P:protein N-linked glycosylation"/>
    <property type="evidence" value="ECO:0007669"/>
    <property type="project" value="TreeGrafter"/>
</dbReference>
<dbReference type="PANTHER" id="PTHR13132:SF29">
    <property type="entry name" value="ALPHA-(1,6)-FUCOSYLTRANSFERASE"/>
    <property type="match status" value="1"/>
</dbReference>
<proteinExistence type="predicted"/>
<evidence type="ECO:0000313" key="1">
    <source>
        <dbReference type="EMBL" id="SEV85246.1"/>
    </source>
</evidence>
<protein>
    <recommendedName>
        <fullName evidence="3">Nodulation protein Z (NodZ)</fullName>
    </recommendedName>
</protein>
<name>A0A1I0MC05_9BACT</name>
<dbReference type="EMBL" id="FOIR01000001">
    <property type="protein sequence ID" value="SEV85246.1"/>
    <property type="molecule type" value="Genomic_DNA"/>
</dbReference>
<keyword evidence="2" id="KW-1185">Reference proteome</keyword>
<dbReference type="CDD" id="cd11296">
    <property type="entry name" value="O-FucT_like"/>
    <property type="match status" value="1"/>
</dbReference>
<dbReference type="GO" id="GO:0046921">
    <property type="term" value="F:alpha-(1-&gt;6)-fucosyltransferase activity"/>
    <property type="evidence" value="ECO:0007669"/>
    <property type="project" value="TreeGrafter"/>
</dbReference>
<sequence length="365" mass="42725">MKREELLFWKGKARNGFLIIQNHDLHAGYGALLLYALNGIRKAESINAIPIIDFNEKSCPYFYDAKWGTNIWEYFFEKVSSHTLQEINDWIKEGILSGQEVHFISSAEAAQTHQYDPERLATFWAWETPINKVSWMKEKRALGRRYVQEYIRPKEHILKKVESIIATQFKASFIIGLHIRGSDFAYAKPTPIQAYFEEVDRLVDERNDKDYQIYVATDQSQYLDEFEKRYSGKVIYLNAVRSDNHIAPFRFEEISGYQKGEEVLLDILLLSKCQQILKGAAATGELALWFCNHNNITDFALQSEFNKKKYSELESTYSQLNVGNKSKTSRKTQILRERIIRRFIESKIGKVIYYRSTLARKILKH</sequence>
<gene>
    <name evidence="1" type="ORF">SAMN05216290_0217</name>
</gene>
<dbReference type="GeneID" id="99984981"/>
<dbReference type="Gene3D" id="3.40.50.11350">
    <property type="match status" value="1"/>
</dbReference>
<dbReference type="AlphaFoldDB" id="A0A1I0MC05"/>
<accession>A0A1I0MC05</accession>
<dbReference type="RefSeq" id="WP_090256545.1">
    <property type="nucleotide sequence ID" value="NZ_FOIR01000001.1"/>
</dbReference>
<dbReference type="OrthoDB" id="9797950at2"/>
<organism evidence="1 2">
    <name type="scientific">Roseivirga pacifica</name>
    <dbReference type="NCBI Taxonomy" id="1267423"/>
    <lineage>
        <taxon>Bacteria</taxon>
        <taxon>Pseudomonadati</taxon>
        <taxon>Bacteroidota</taxon>
        <taxon>Cytophagia</taxon>
        <taxon>Cytophagales</taxon>
        <taxon>Roseivirgaceae</taxon>
        <taxon>Roseivirga</taxon>
    </lineage>
</organism>
<dbReference type="Proteomes" id="UP000199437">
    <property type="component" value="Unassembled WGS sequence"/>
</dbReference>
<evidence type="ECO:0008006" key="3">
    <source>
        <dbReference type="Google" id="ProtNLM"/>
    </source>
</evidence>